<evidence type="ECO:0008006" key="4">
    <source>
        <dbReference type="Google" id="ProtNLM"/>
    </source>
</evidence>
<organism evidence="2 3">
    <name type="scientific">Paramaledivibacter caminithermalis (strain DSM 15212 / CIP 107654 / DViRD3)</name>
    <name type="common">Clostridium caminithermale</name>
    <dbReference type="NCBI Taxonomy" id="1121301"/>
    <lineage>
        <taxon>Bacteria</taxon>
        <taxon>Bacillati</taxon>
        <taxon>Bacillota</taxon>
        <taxon>Clostridia</taxon>
        <taxon>Peptostreptococcales</taxon>
        <taxon>Caminicellaceae</taxon>
        <taxon>Paramaledivibacter</taxon>
    </lineage>
</organism>
<accession>A0A1M6U8U4</accession>
<name>A0A1M6U8U4_PARC5</name>
<dbReference type="AlphaFoldDB" id="A0A1M6U8U4"/>
<keyword evidence="1" id="KW-0472">Membrane</keyword>
<sequence>MKKVYIFGMLAYFVVALIGCFVYESYFVSKPRPILNGTFVNESNPYNYLVFDKRDNYSFYYIPPDGPKEKGTYYLESDNIYVLNNDKMINVKLFYKKNSFIINIDGIQYKFKRISNQPIIQIFE</sequence>
<evidence type="ECO:0000313" key="2">
    <source>
        <dbReference type="EMBL" id="SHK65695.1"/>
    </source>
</evidence>
<reference evidence="2 3" key="1">
    <citation type="submission" date="2016-11" db="EMBL/GenBank/DDBJ databases">
        <authorList>
            <person name="Jaros S."/>
            <person name="Januszkiewicz K."/>
            <person name="Wedrychowicz H."/>
        </authorList>
    </citation>
    <scope>NUCLEOTIDE SEQUENCE [LARGE SCALE GENOMIC DNA]</scope>
    <source>
        <strain evidence="2 3">DSM 15212</strain>
    </source>
</reference>
<evidence type="ECO:0000313" key="3">
    <source>
        <dbReference type="Proteomes" id="UP000184465"/>
    </source>
</evidence>
<keyword evidence="1" id="KW-1133">Transmembrane helix</keyword>
<evidence type="ECO:0000256" key="1">
    <source>
        <dbReference type="SAM" id="Phobius"/>
    </source>
</evidence>
<feature type="transmembrane region" description="Helical" evidence="1">
    <location>
        <begin position="6"/>
        <end position="23"/>
    </location>
</feature>
<dbReference type="RefSeq" id="WP_073153903.1">
    <property type="nucleotide sequence ID" value="NZ_FRAG01000142.1"/>
</dbReference>
<dbReference type="Proteomes" id="UP000184465">
    <property type="component" value="Unassembled WGS sequence"/>
</dbReference>
<protein>
    <recommendedName>
        <fullName evidence="4">Lipoprotein</fullName>
    </recommendedName>
</protein>
<keyword evidence="1" id="KW-0812">Transmembrane</keyword>
<gene>
    <name evidence="2" type="ORF">SAMN02745912_03899</name>
</gene>
<dbReference type="EMBL" id="FRAG01000142">
    <property type="protein sequence ID" value="SHK65695.1"/>
    <property type="molecule type" value="Genomic_DNA"/>
</dbReference>
<proteinExistence type="predicted"/>
<dbReference type="PROSITE" id="PS51257">
    <property type="entry name" value="PROKAR_LIPOPROTEIN"/>
    <property type="match status" value="1"/>
</dbReference>
<keyword evidence="3" id="KW-1185">Reference proteome</keyword>